<dbReference type="Pfam" id="PF23359">
    <property type="entry name" value="Lsr2_DNA-bd"/>
    <property type="match status" value="1"/>
</dbReference>
<evidence type="ECO:0000256" key="1">
    <source>
        <dbReference type="ARBA" id="ARBA00023125"/>
    </source>
</evidence>
<organism evidence="5 6">
    <name type="scientific">Arthrobacter pityocampae</name>
    <dbReference type="NCBI Taxonomy" id="547334"/>
    <lineage>
        <taxon>Bacteria</taxon>
        <taxon>Bacillati</taxon>
        <taxon>Actinomycetota</taxon>
        <taxon>Actinomycetes</taxon>
        <taxon>Micrococcales</taxon>
        <taxon>Micrococcaceae</taxon>
        <taxon>Arthrobacter</taxon>
    </lineage>
</organism>
<dbReference type="Gene3D" id="4.10.320.10">
    <property type="entry name" value="E3-binding domain"/>
    <property type="match status" value="1"/>
</dbReference>
<evidence type="ECO:0000259" key="3">
    <source>
        <dbReference type="Pfam" id="PF11774"/>
    </source>
</evidence>
<dbReference type="InterPro" id="IPR042261">
    <property type="entry name" value="Lsr2-like_dimerization"/>
</dbReference>
<evidence type="ECO:0008006" key="7">
    <source>
        <dbReference type="Google" id="ProtNLM"/>
    </source>
</evidence>
<dbReference type="InterPro" id="IPR055370">
    <property type="entry name" value="Lsr2_DNA-bd"/>
</dbReference>
<feature type="region of interest" description="Disordered" evidence="2">
    <location>
        <begin position="54"/>
        <end position="80"/>
    </location>
</feature>
<dbReference type="InterPro" id="IPR036625">
    <property type="entry name" value="E3-bd_dom_sf"/>
</dbReference>
<proteinExistence type="predicted"/>
<keyword evidence="1" id="KW-0238">DNA-binding</keyword>
<evidence type="ECO:0000259" key="4">
    <source>
        <dbReference type="Pfam" id="PF23359"/>
    </source>
</evidence>
<dbReference type="GO" id="GO:0003677">
    <property type="term" value="F:DNA binding"/>
    <property type="evidence" value="ECO:0007669"/>
    <property type="project" value="UniProtKB-KW"/>
</dbReference>
<dbReference type="Pfam" id="PF11774">
    <property type="entry name" value="Lsr2"/>
    <property type="match status" value="1"/>
</dbReference>
<dbReference type="Gene3D" id="3.30.60.230">
    <property type="entry name" value="Lsr2, dimerization domain"/>
    <property type="match status" value="1"/>
</dbReference>
<evidence type="ECO:0000313" key="6">
    <source>
        <dbReference type="Proteomes" id="UP000239297"/>
    </source>
</evidence>
<evidence type="ECO:0000313" key="5">
    <source>
        <dbReference type="EMBL" id="PPB48469.1"/>
    </source>
</evidence>
<dbReference type="RefSeq" id="WP_104121873.1">
    <property type="nucleotide sequence ID" value="NZ_PRKW01000005.1"/>
</dbReference>
<dbReference type="EMBL" id="PRKW01000005">
    <property type="protein sequence ID" value="PPB48469.1"/>
    <property type="molecule type" value="Genomic_DNA"/>
</dbReference>
<comment type="caution">
    <text evidence="5">The sequence shown here is derived from an EMBL/GenBank/DDBJ whole genome shotgun (WGS) entry which is preliminary data.</text>
</comment>
<feature type="domain" description="Lsr2 DNA-binding" evidence="4">
    <location>
        <begin position="76"/>
        <end position="110"/>
    </location>
</feature>
<dbReference type="OrthoDB" id="4113332at2"/>
<reference evidence="5 6" key="1">
    <citation type="journal article" date="2014" name="Int. J. Syst. Evol. Microbiol.">
        <title>Arthrobacter pityocampae sp. nov., isolated from Thaumetopoea pityocampa (Lep., Thaumetopoeidae).</title>
        <authorList>
            <person name="Ince I.A."/>
            <person name="Demirbag Z."/>
            <person name="Kati H."/>
        </authorList>
    </citation>
    <scope>NUCLEOTIDE SEQUENCE [LARGE SCALE GENOMIC DNA]</scope>
    <source>
        <strain evidence="5 6">Tp2</strain>
    </source>
</reference>
<protein>
    <recommendedName>
        <fullName evidence="7">Lsr2 family protein</fullName>
    </recommendedName>
</protein>
<keyword evidence="6" id="KW-1185">Reference proteome</keyword>
<accession>A0A2S5IV88</accession>
<name>A0A2S5IV88_9MICC</name>
<dbReference type="GO" id="GO:0016746">
    <property type="term" value="F:acyltransferase activity"/>
    <property type="evidence" value="ECO:0007669"/>
    <property type="project" value="InterPro"/>
</dbReference>
<evidence type="ECO:0000256" key="2">
    <source>
        <dbReference type="SAM" id="MobiDB-lite"/>
    </source>
</evidence>
<dbReference type="Proteomes" id="UP000239297">
    <property type="component" value="Unassembled WGS sequence"/>
</dbReference>
<gene>
    <name evidence="5" type="ORF">C4K88_12010</name>
</gene>
<sequence length="112" mass="12153">MAQKVKIILIDDIDGGEADETVRFGLDGVQYEIDLSETHASELRSVLSDYVGAARRGGQSKQRSGASGASSSPSRNQEAARIREWAKENGYNVSSRGRVNGEIVEAYRAAQH</sequence>
<dbReference type="AlphaFoldDB" id="A0A2S5IV88"/>
<feature type="domain" description="Lsr2 dimerization" evidence="3">
    <location>
        <begin position="1"/>
        <end position="56"/>
    </location>
</feature>
<feature type="compositionally biased region" description="Low complexity" evidence="2">
    <location>
        <begin position="54"/>
        <end position="77"/>
    </location>
</feature>
<dbReference type="InterPro" id="IPR024412">
    <property type="entry name" value="Lsr2_dim_dom"/>
</dbReference>